<evidence type="ECO:0000313" key="1">
    <source>
        <dbReference type="EMBL" id="RAH39623.1"/>
    </source>
</evidence>
<evidence type="ECO:0000313" key="2">
    <source>
        <dbReference type="Proteomes" id="UP000249057"/>
    </source>
</evidence>
<sequence>MNKWTKSGQPKCNNCSRVGHFAKCCPDRQMLEGLLAMGKAKMEEDKKEAEARARLKKKLAEKQKKEERKERKKKERKARKEMKGVTGEKESDKENENMEAADIEEASKEKTLDDDVVNEASIALKRALVISK</sequence>
<dbReference type="EMBL" id="KZ825445">
    <property type="protein sequence ID" value="RAH39623.1"/>
    <property type="molecule type" value="Genomic_DNA"/>
</dbReference>
<gene>
    <name evidence="1" type="ORF">BO95DRAFT_519345</name>
</gene>
<protein>
    <submittedName>
        <fullName evidence="1">Uncharacterized protein</fullName>
    </submittedName>
</protein>
<accession>A0ACD1FRN4</accession>
<dbReference type="Proteomes" id="UP000249057">
    <property type="component" value="Unassembled WGS sequence"/>
</dbReference>
<organism evidence="1 2">
    <name type="scientific">Aspergillus brunneoviolaceus CBS 621.78</name>
    <dbReference type="NCBI Taxonomy" id="1450534"/>
    <lineage>
        <taxon>Eukaryota</taxon>
        <taxon>Fungi</taxon>
        <taxon>Dikarya</taxon>
        <taxon>Ascomycota</taxon>
        <taxon>Pezizomycotina</taxon>
        <taxon>Eurotiomycetes</taxon>
        <taxon>Eurotiomycetidae</taxon>
        <taxon>Eurotiales</taxon>
        <taxon>Aspergillaceae</taxon>
        <taxon>Aspergillus</taxon>
        <taxon>Aspergillus subgen. Circumdati</taxon>
    </lineage>
</organism>
<reference evidence="1" key="1">
    <citation type="submission" date="2018-02" db="EMBL/GenBank/DDBJ databases">
        <title>The genomes of Aspergillus section Nigri reveals drivers in fungal speciation.</title>
        <authorList>
            <consortium name="DOE Joint Genome Institute"/>
            <person name="Vesth T.C."/>
            <person name="Nybo J."/>
            <person name="Theobald S."/>
            <person name="Brandl J."/>
            <person name="Frisvad J.C."/>
            <person name="Nielsen K.F."/>
            <person name="Lyhne E.K."/>
            <person name="Kogle M.E."/>
            <person name="Kuo A."/>
            <person name="Riley R."/>
            <person name="Clum A."/>
            <person name="Nolan M."/>
            <person name="Lipzen A."/>
            <person name="Salamov A."/>
            <person name="Henrissat B."/>
            <person name="Wiebenga A."/>
            <person name="De vries R.P."/>
            <person name="Grigoriev I.V."/>
            <person name="Mortensen U.H."/>
            <person name="Andersen M.R."/>
            <person name="Baker S.E."/>
        </authorList>
    </citation>
    <scope>NUCLEOTIDE SEQUENCE</scope>
    <source>
        <strain evidence="1">CBS 621.78</strain>
    </source>
</reference>
<name>A0ACD1FRN4_9EURO</name>
<proteinExistence type="predicted"/>
<keyword evidence="2" id="KW-1185">Reference proteome</keyword>